<dbReference type="SMART" id="SM00487">
    <property type="entry name" value="DEXDc"/>
    <property type="match status" value="1"/>
</dbReference>
<dbReference type="Proteomes" id="UP001153069">
    <property type="component" value="Unassembled WGS sequence"/>
</dbReference>
<dbReference type="CDD" id="cd17990">
    <property type="entry name" value="DEXHc_HrpB"/>
    <property type="match status" value="1"/>
</dbReference>
<dbReference type="InterPro" id="IPR007502">
    <property type="entry name" value="Helicase-assoc_dom"/>
</dbReference>
<keyword evidence="3 9" id="KW-0347">Helicase</keyword>
<organism evidence="9 10">
    <name type="scientific">Seminavis robusta</name>
    <dbReference type="NCBI Taxonomy" id="568900"/>
    <lineage>
        <taxon>Eukaryota</taxon>
        <taxon>Sar</taxon>
        <taxon>Stramenopiles</taxon>
        <taxon>Ochrophyta</taxon>
        <taxon>Bacillariophyta</taxon>
        <taxon>Bacillariophyceae</taxon>
        <taxon>Bacillariophycidae</taxon>
        <taxon>Naviculales</taxon>
        <taxon>Naviculaceae</taxon>
        <taxon>Seminavis</taxon>
    </lineage>
</organism>
<dbReference type="InterPro" id="IPR014001">
    <property type="entry name" value="Helicase_ATP-bd"/>
</dbReference>
<evidence type="ECO:0000313" key="9">
    <source>
        <dbReference type="EMBL" id="CAB9517465.1"/>
    </source>
</evidence>
<keyword evidence="10" id="KW-1185">Reference proteome</keyword>
<evidence type="ECO:0000259" key="8">
    <source>
        <dbReference type="PROSITE" id="PS51194"/>
    </source>
</evidence>
<evidence type="ECO:0000256" key="2">
    <source>
        <dbReference type="ARBA" id="ARBA00022801"/>
    </source>
</evidence>
<dbReference type="PROSITE" id="PS51192">
    <property type="entry name" value="HELICASE_ATP_BIND_1"/>
    <property type="match status" value="1"/>
</dbReference>
<dbReference type="InterPro" id="IPR027417">
    <property type="entry name" value="P-loop_NTPase"/>
</dbReference>
<evidence type="ECO:0000256" key="4">
    <source>
        <dbReference type="ARBA" id="ARBA00022840"/>
    </source>
</evidence>
<dbReference type="GO" id="GO:0016787">
    <property type="term" value="F:hydrolase activity"/>
    <property type="evidence" value="ECO:0007669"/>
    <property type="project" value="UniProtKB-KW"/>
</dbReference>
<keyword evidence="6" id="KW-0472">Membrane</keyword>
<keyword evidence="6" id="KW-1133">Transmembrane helix</keyword>
<feature type="compositionally biased region" description="Basic residues" evidence="5">
    <location>
        <begin position="966"/>
        <end position="976"/>
    </location>
</feature>
<feature type="transmembrane region" description="Helical" evidence="6">
    <location>
        <begin position="12"/>
        <end position="37"/>
    </location>
</feature>
<dbReference type="GO" id="GO:0003676">
    <property type="term" value="F:nucleic acid binding"/>
    <property type="evidence" value="ECO:0007669"/>
    <property type="project" value="InterPro"/>
</dbReference>
<gene>
    <name evidence="9" type="ORF">SEMRO_858_G211880.1</name>
</gene>
<dbReference type="CDD" id="cd18791">
    <property type="entry name" value="SF2_C_RHA"/>
    <property type="match status" value="1"/>
</dbReference>
<dbReference type="NCBIfam" id="TIGR01970">
    <property type="entry name" value="DEAH_box_HrpB"/>
    <property type="match status" value="1"/>
</dbReference>
<reference evidence="9" key="1">
    <citation type="submission" date="2020-06" db="EMBL/GenBank/DDBJ databases">
        <authorList>
            <consortium name="Plant Systems Biology data submission"/>
        </authorList>
    </citation>
    <scope>NUCLEOTIDE SEQUENCE</scope>
    <source>
        <strain evidence="9">D6</strain>
    </source>
</reference>
<comment type="caution">
    <text evidence="9">The sequence shown here is derived from an EMBL/GenBank/DDBJ whole genome shotgun (WGS) entry which is preliminary data.</text>
</comment>
<dbReference type="InterPro" id="IPR001650">
    <property type="entry name" value="Helicase_C-like"/>
</dbReference>
<dbReference type="Pfam" id="PF00271">
    <property type="entry name" value="Helicase_C"/>
    <property type="match status" value="1"/>
</dbReference>
<dbReference type="Gene3D" id="3.40.50.300">
    <property type="entry name" value="P-loop containing nucleotide triphosphate hydrolases"/>
    <property type="match status" value="2"/>
</dbReference>
<dbReference type="PROSITE" id="PS51194">
    <property type="entry name" value="HELICASE_CTER"/>
    <property type="match status" value="1"/>
</dbReference>
<dbReference type="PANTHER" id="PTHR43519">
    <property type="entry name" value="ATP-DEPENDENT RNA HELICASE HRPB"/>
    <property type="match status" value="1"/>
</dbReference>
<accession>A0A9N8HM07</accession>
<keyword evidence="1" id="KW-0547">Nucleotide-binding</keyword>
<evidence type="ECO:0000256" key="1">
    <source>
        <dbReference type="ARBA" id="ARBA00022741"/>
    </source>
</evidence>
<dbReference type="SMART" id="SM00490">
    <property type="entry name" value="HELICc"/>
    <property type="match status" value="1"/>
</dbReference>
<feature type="domain" description="Helicase ATP-binding" evidence="7">
    <location>
        <begin position="84"/>
        <end position="254"/>
    </location>
</feature>
<dbReference type="OrthoDB" id="42344at2759"/>
<dbReference type="InterPro" id="IPR049614">
    <property type="entry name" value="HrpB_DEXH"/>
</dbReference>
<dbReference type="InterPro" id="IPR013689">
    <property type="entry name" value="RNA_helicase_ATP-dep_HrpB_C"/>
</dbReference>
<keyword evidence="6" id="KW-0812">Transmembrane</keyword>
<name>A0A9N8HM07_9STRA</name>
<keyword evidence="2" id="KW-0378">Hydrolase</keyword>
<evidence type="ECO:0000256" key="5">
    <source>
        <dbReference type="SAM" id="MobiDB-lite"/>
    </source>
</evidence>
<dbReference type="EMBL" id="CAICTM010000857">
    <property type="protein sequence ID" value="CAB9517465.1"/>
    <property type="molecule type" value="Genomic_DNA"/>
</dbReference>
<proteinExistence type="predicted"/>
<keyword evidence="4" id="KW-0067">ATP-binding</keyword>
<evidence type="ECO:0000313" key="10">
    <source>
        <dbReference type="Proteomes" id="UP001153069"/>
    </source>
</evidence>
<dbReference type="InterPro" id="IPR010225">
    <property type="entry name" value="HrpB"/>
</dbReference>
<dbReference type="SMART" id="SM00847">
    <property type="entry name" value="HA2"/>
    <property type="match status" value="1"/>
</dbReference>
<evidence type="ECO:0000256" key="6">
    <source>
        <dbReference type="SAM" id="Phobius"/>
    </source>
</evidence>
<sequence length="976" mass="107637">MNTQRRQSCHLIISNLWIIQLLLHASVCSGFSSVLPFSRLQQLPSSRPVHTTHSSLPPWHIDAALDALRSQSQLPIFDVLRQARESLKDPQNLLLQAPPGAGKTTVLPLDLLAAASQWDTTEDELPQIIVVEPRRVATRSAAQRMASILQQSTGQTVGYAFRGEAKLSKGTQVIVITDGVLLNRMRQDPSLAGIRSIIFDEFHERGVGSDTALALAVEIQRSLRPDLRLVVMSATLFDDDNSDAKDKLVRALGGRENCKVLISKGRQYPIKVEWARKGYAPLALLMKSRNDLVSTMCQAIEEALHLAPNKGDILVFLPGAREIERVVEDLTSRRVDAEVLPLYGSLPKDKQDYALYASFASKRRVIVSSPIAEASLTLERVTCVIDSGLRREPRCDTDTGMPRLVTTRCSKASARQRAGRAGRTQEGLCLRIYAESEFENQFADHSPPEIMSTDLVPTLLFLSDWGCLSPAEIYDEVVFVDAPEGPALKRAYDTLIALKALEETDDDRYSFTELGRSLVQLPTHPRLATAITLAADAREKLAAAVISSAFLDEDSSGFRTREPNLAPRIRAVLESSRQSFQVKSILQYASRISKEAVESIQYYLDDPTNIREVLDVIGETLLPGFVDLVAERKGDASYGGTTYMLSLGRSARLDDTRDSPEYVVVAETTTGDDGIARIRSYASVTEDALRRVAIEKEVVFTVPSRGHEVRAKRSLTVGSLELSSTPLPAPTAEARSEILLETIRQLGGVSTALLQNIPRDKRTEIEELRERVRLAVSLDSGSDWPLCFAALDAIEKGEGKPSDINQLEELVEPWLSSAESLKSLNLFKILAGSLTPDQIVSLDQDYPAKIAAPDGTRIPVHYSNGIPTASAKLQQFFGQTESPCIGPRNNRIPVSLSLLSPAGKELAKTKNLPFFWKETYPSVRAEMRGRYAKHPWPENPMEAIPTRQTKKQQASVANGAAEPTTAKKKRGGKRRR</sequence>
<feature type="domain" description="Helicase C-terminal" evidence="8">
    <location>
        <begin position="299"/>
        <end position="466"/>
    </location>
</feature>
<protein>
    <submittedName>
        <fullName evidence="9">Splicing factor ATP-dependent RNA helicase</fullName>
    </submittedName>
</protein>
<feature type="region of interest" description="Disordered" evidence="5">
    <location>
        <begin position="933"/>
        <end position="976"/>
    </location>
</feature>
<dbReference type="Pfam" id="PF00270">
    <property type="entry name" value="DEAD"/>
    <property type="match status" value="1"/>
</dbReference>
<dbReference type="GO" id="GO:0005524">
    <property type="term" value="F:ATP binding"/>
    <property type="evidence" value="ECO:0007669"/>
    <property type="project" value="UniProtKB-KW"/>
</dbReference>
<dbReference type="Gene3D" id="1.20.120.1080">
    <property type="match status" value="1"/>
</dbReference>
<dbReference type="GO" id="GO:0004386">
    <property type="term" value="F:helicase activity"/>
    <property type="evidence" value="ECO:0007669"/>
    <property type="project" value="UniProtKB-KW"/>
</dbReference>
<evidence type="ECO:0000259" key="7">
    <source>
        <dbReference type="PROSITE" id="PS51192"/>
    </source>
</evidence>
<evidence type="ECO:0000256" key="3">
    <source>
        <dbReference type="ARBA" id="ARBA00022806"/>
    </source>
</evidence>
<dbReference type="InterPro" id="IPR011545">
    <property type="entry name" value="DEAD/DEAH_box_helicase_dom"/>
</dbReference>
<dbReference type="AlphaFoldDB" id="A0A9N8HM07"/>
<dbReference type="SUPFAM" id="SSF52540">
    <property type="entry name" value="P-loop containing nucleoside triphosphate hydrolases"/>
    <property type="match status" value="1"/>
</dbReference>
<dbReference type="PANTHER" id="PTHR43519:SF1">
    <property type="entry name" value="ATP-DEPENDENT RNA HELICASE HRPB"/>
    <property type="match status" value="1"/>
</dbReference>
<dbReference type="Pfam" id="PF08482">
    <property type="entry name" value="HrpB_C"/>
    <property type="match status" value="1"/>
</dbReference>